<organism evidence="1 2">
    <name type="scientific">Sistotremastrum suecicum HHB10207 ss-3</name>
    <dbReference type="NCBI Taxonomy" id="1314776"/>
    <lineage>
        <taxon>Eukaryota</taxon>
        <taxon>Fungi</taxon>
        <taxon>Dikarya</taxon>
        <taxon>Basidiomycota</taxon>
        <taxon>Agaricomycotina</taxon>
        <taxon>Agaricomycetes</taxon>
        <taxon>Sistotremastrales</taxon>
        <taxon>Sistotremastraceae</taxon>
        <taxon>Sistotremastrum</taxon>
    </lineage>
</organism>
<gene>
    <name evidence="1" type="ORF">SISSUDRAFT_1117010</name>
</gene>
<dbReference type="OrthoDB" id="2998779at2759"/>
<evidence type="ECO:0008006" key="3">
    <source>
        <dbReference type="Google" id="ProtNLM"/>
    </source>
</evidence>
<evidence type="ECO:0000313" key="1">
    <source>
        <dbReference type="EMBL" id="KZT42526.1"/>
    </source>
</evidence>
<dbReference type="AlphaFoldDB" id="A0A166HB69"/>
<reference evidence="1 2" key="1">
    <citation type="journal article" date="2016" name="Mol. Biol. Evol.">
        <title>Comparative Genomics of Early-Diverging Mushroom-Forming Fungi Provides Insights into the Origins of Lignocellulose Decay Capabilities.</title>
        <authorList>
            <person name="Nagy L.G."/>
            <person name="Riley R."/>
            <person name="Tritt A."/>
            <person name="Adam C."/>
            <person name="Daum C."/>
            <person name="Floudas D."/>
            <person name="Sun H."/>
            <person name="Yadav J.S."/>
            <person name="Pangilinan J."/>
            <person name="Larsson K.H."/>
            <person name="Matsuura K."/>
            <person name="Barry K."/>
            <person name="Labutti K."/>
            <person name="Kuo R."/>
            <person name="Ohm R.A."/>
            <person name="Bhattacharya S.S."/>
            <person name="Shirouzu T."/>
            <person name="Yoshinaga Y."/>
            <person name="Martin F.M."/>
            <person name="Grigoriev I.V."/>
            <person name="Hibbett D.S."/>
        </authorList>
    </citation>
    <scope>NUCLEOTIDE SEQUENCE [LARGE SCALE GENOMIC DNA]</scope>
    <source>
        <strain evidence="1 2">HHB10207 ss-3</strain>
    </source>
</reference>
<accession>A0A166HB69</accession>
<keyword evidence="2" id="KW-1185">Reference proteome</keyword>
<evidence type="ECO:0000313" key="2">
    <source>
        <dbReference type="Proteomes" id="UP000076798"/>
    </source>
</evidence>
<sequence length="264" mass="29961">MRSPAQISSLVLLLAVDGDPKTLLKLLPLCRAVYSWLAPPLYDTVTLANSDALLLFARTVVSNPHLALSVHSLWVGSLSHSSAFSPSRFDEEDWVANIFPTSICLILDNCRRLSRLALTKSIPLSIKTWGRIEERFPPHLKSLVLGPDHGMLHCSPAYKNLQRFYSIDTILSYVELRRIASFPALTYVQWRCNSHRLHERLGEKLSLILESPSLKTVKIVHDDVSMPHNWSISSSEQRVQFTRLCSSKDWLLRLHAEWRNGDLG</sequence>
<protein>
    <recommendedName>
        <fullName evidence="3">F-box domain-containing protein</fullName>
    </recommendedName>
</protein>
<name>A0A166HB69_9AGAM</name>
<dbReference type="EMBL" id="KV428013">
    <property type="protein sequence ID" value="KZT42526.1"/>
    <property type="molecule type" value="Genomic_DNA"/>
</dbReference>
<proteinExistence type="predicted"/>
<dbReference type="Proteomes" id="UP000076798">
    <property type="component" value="Unassembled WGS sequence"/>
</dbReference>